<dbReference type="SUPFAM" id="SSF103473">
    <property type="entry name" value="MFS general substrate transporter"/>
    <property type="match status" value="1"/>
</dbReference>
<evidence type="ECO:0000256" key="7">
    <source>
        <dbReference type="ARBA" id="ARBA00023136"/>
    </source>
</evidence>
<accession>A0AAR5PBQ9</accession>
<keyword evidence="8" id="KW-0325">Glycoprotein</keyword>
<evidence type="ECO:0000256" key="9">
    <source>
        <dbReference type="SAM" id="Phobius"/>
    </source>
</evidence>
<evidence type="ECO:0000256" key="1">
    <source>
        <dbReference type="ARBA" id="ARBA00004651"/>
    </source>
</evidence>
<keyword evidence="6 9" id="KW-1133">Transmembrane helix</keyword>
<dbReference type="InterPro" id="IPR044775">
    <property type="entry name" value="MFS_ERD6/Tret1-like"/>
</dbReference>
<dbReference type="InterPro" id="IPR005829">
    <property type="entry name" value="Sugar_transporter_CS"/>
</dbReference>
<name>A0AAR5PBQ9_DENPD</name>
<dbReference type="GeneID" id="109536645"/>
<dbReference type="Proteomes" id="UP000019118">
    <property type="component" value="Unassembled WGS sequence"/>
</dbReference>
<feature type="transmembrane region" description="Helical" evidence="9">
    <location>
        <begin position="262"/>
        <end position="283"/>
    </location>
</feature>
<reference evidence="11" key="2">
    <citation type="submission" date="2024-08" db="UniProtKB">
        <authorList>
            <consortium name="EnsemblMetazoa"/>
        </authorList>
    </citation>
    <scope>IDENTIFICATION</scope>
</reference>
<feature type="transmembrane region" description="Helical" evidence="9">
    <location>
        <begin position="148"/>
        <end position="167"/>
    </location>
</feature>
<dbReference type="PANTHER" id="PTHR48021:SF47">
    <property type="entry name" value="GH17672P"/>
    <property type="match status" value="1"/>
</dbReference>
<dbReference type="InterPro" id="IPR020846">
    <property type="entry name" value="MFS_dom"/>
</dbReference>
<dbReference type="InterPro" id="IPR050549">
    <property type="entry name" value="MFS_Trehalose_Transporter"/>
</dbReference>
<evidence type="ECO:0000259" key="10">
    <source>
        <dbReference type="PROSITE" id="PS50850"/>
    </source>
</evidence>
<evidence type="ECO:0000313" key="12">
    <source>
        <dbReference type="Proteomes" id="UP000019118"/>
    </source>
</evidence>
<evidence type="ECO:0000256" key="5">
    <source>
        <dbReference type="ARBA" id="ARBA00022692"/>
    </source>
</evidence>
<proteinExistence type="predicted"/>
<keyword evidence="2" id="KW-0813">Transport</keyword>
<evidence type="ECO:0000256" key="4">
    <source>
        <dbReference type="ARBA" id="ARBA00022597"/>
    </source>
</evidence>
<dbReference type="GO" id="GO:0051119">
    <property type="term" value="F:sugar transmembrane transporter activity"/>
    <property type="evidence" value="ECO:0007669"/>
    <property type="project" value="InterPro"/>
</dbReference>
<keyword evidence="4" id="KW-0762">Sugar transport</keyword>
<dbReference type="KEGG" id="dpa:109536645"/>
<dbReference type="EnsemblMetazoa" id="XM_019902946.1">
    <property type="protein sequence ID" value="XP_019758505.1"/>
    <property type="gene ID" value="LOC109536645"/>
</dbReference>
<evidence type="ECO:0000256" key="8">
    <source>
        <dbReference type="ARBA" id="ARBA00023180"/>
    </source>
</evidence>
<dbReference type="PANTHER" id="PTHR48021">
    <property type="match status" value="1"/>
</dbReference>
<dbReference type="Pfam" id="PF00083">
    <property type="entry name" value="Sugar_tr"/>
    <property type="match status" value="1"/>
</dbReference>
<feature type="transmembrane region" description="Helical" evidence="9">
    <location>
        <begin position="91"/>
        <end position="110"/>
    </location>
</feature>
<dbReference type="InterPro" id="IPR003663">
    <property type="entry name" value="Sugar/inositol_transpt"/>
</dbReference>
<feature type="transmembrane region" description="Helical" evidence="9">
    <location>
        <begin position="173"/>
        <end position="195"/>
    </location>
</feature>
<feature type="transmembrane region" description="Helical" evidence="9">
    <location>
        <begin position="12"/>
        <end position="35"/>
    </location>
</feature>
<feature type="transmembrane region" description="Helical" evidence="9">
    <location>
        <begin position="395"/>
        <end position="415"/>
    </location>
</feature>
<feature type="transmembrane region" description="Helical" evidence="9">
    <location>
        <begin position="325"/>
        <end position="347"/>
    </location>
</feature>
<dbReference type="PROSITE" id="PS00216">
    <property type="entry name" value="SUGAR_TRANSPORT_1"/>
    <property type="match status" value="1"/>
</dbReference>
<dbReference type="GO" id="GO:0005886">
    <property type="term" value="C:plasma membrane"/>
    <property type="evidence" value="ECO:0007669"/>
    <property type="project" value="UniProtKB-SubCell"/>
</dbReference>
<sequence length="466" mass="50669">MPTQTQSKGTSYFIYFAVFSVNLITFSAGGCWSWTSPILPKLNSPDPAINPLPRPTTTFEDSWIASVMNLGAIVGPLAGGFCSERFGKKKALLILGLPIVISHLLCALAVNVHFFLAARFLIGIGAGTVFGVVPGYVGDIVEDRQRGVMGSMLGVFNCFGVLFMYLVGPFVSVQLFSLINLIAPILFYILFGFFVPESPYDLVKQGKEESAEISLMKLRGREVAGDVQKELTYITESIDNSSGQPSTICSLFQNKALRKAMLISNGLMFFQQFSGICAVIGYMQTIFEMTGSSIPSIYSAILIGAVQLLSNIASSQLVEKAGRRVLLVVSHLFSAVSLITLGAYFFLMSSGFYVEEISWLPITSLILFIVAFNLGLANLPWVVLAELFPANMKSISATSTTFFSFTLSFVVTMGFPFATELLGMPGTFWTFSAVLVAGFLFCIALVPETKGRTSQEIQNLLEGLKK</sequence>
<feature type="transmembrane region" description="Helical" evidence="9">
    <location>
        <begin position="116"/>
        <end position="136"/>
    </location>
</feature>
<dbReference type="CDD" id="cd17358">
    <property type="entry name" value="MFS_GLUT6_8_Class3_like"/>
    <property type="match status" value="1"/>
</dbReference>
<feature type="transmembrane region" description="Helical" evidence="9">
    <location>
        <begin position="62"/>
        <end position="79"/>
    </location>
</feature>
<dbReference type="InterPro" id="IPR036259">
    <property type="entry name" value="MFS_trans_sf"/>
</dbReference>
<feature type="transmembrane region" description="Helical" evidence="9">
    <location>
        <begin position="359"/>
        <end position="383"/>
    </location>
</feature>
<feature type="domain" description="Major facilitator superfamily (MFS) profile" evidence="10">
    <location>
        <begin position="13"/>
        <end position="450"/>
    </location>
</feature>
<dbReference type="FunFam" id="1.20.1250.20:FF:000218">
    <property type="entry name" value="facilitated trehalose transporter Tret1"/>
    <property type="match status" value="1"/>
</dbReference>
<keyword evidence="5 9" id="KW-0812">Transmembrane</keyword>
<dbReference type="InterPro" id="IPR005828">
    <property type="entry name" value="MFS_sugar_transport-like"/>
</dbReference>
<keyword evidence="12" id="KW-1185">Reference proteome</keyword>
<organism evidence="11 12">
    <name type="scientific">Dendroctonus ponderosae</name>
    <name type="common">Mountain pine beetle</name>
    <dbReference type="NCBI Taxonomy" id="77166"/>
    <lineage>
        <taxon>Eukaryota</taxon>
        <taxon>Metazoa</taxon>
        <taxon>Ecdysozoa</taxon>
        <taxon>Arthropoda</taxon>
        <taxon>Hexapoda</taxon>
        <taxon>Insecta</taxon>
        <taxon>Pterygota</taxon>
        <taxon>Neoptera</taxon>
        <taxon>Endopterygota</taxon>
        <taxon>Coleoptera</taxon>
        <taxon>Polyphaga</taxon>
        <taxon>Cucujiformia</taxon>
        <taxon>Curculionidae</taxon>
        <taxon>Scolytinae</taxon>
        <taxon>Dendroctonus</taxon>
    </lineage>
</organism>
<evidence type="ECO:0000313" key="11">
    <source>
        <dbReference type="EnsemblMetazoa" id="XP_019758505.1"/>
    </source>
</evidence>
<dbReference type="PROSITE" id="PS50850">
    <property type="entry name" value="MFS"/>
    <property type="match status" value="1"/>
</dbReference>
<evidence type="ECO:0000256" key="6">
    <source>
        <dbReference type="ARBA" id="ARBA00022989"/>
    </source>
</evidence>
<feature type="transmembrane region" description="Helical" evidence="9">
    <location>
        <begin position="427"/>
        <end position="446"/>
    </location>
</feature>
<evidence type="ECO:0000256" key="2">
    <source>
        <dbReference type="ARBA" id="ARBA00022448"/>
    </source>
</evidence>
<reference evidence="12" key="1">
    <citation type="journal article" date="2013" name="Genome Biol.">
        <title>Draft genome of the mountain pine beetle, Dendroctonus ponderosae Hopkins, a major forest pest.</title>
        <authorList>
            <person name="Keeling C.I."/>
            <person name="Yuen M.M."/>
            <person name="Liao N.Y."/>
            <person name="Docking T.R."/>
            <person name="Chan S.K."/>
            <person name="Taylor G.A."/>
            <person name="Palmquist D.L."/>
            <person name="Jackman S.D."/>
            <person name="Nguyen A."/>
            <person name="Li M."/>
            <person name="Henderson H."/>
            <person name="Janes J.K."/>
            <person name="Zhao Y."/>
            <person name="Pandoh P."/>
            <person name="Moore R."/>
            <person name="Sperling F.A."/>
            <person name="Huber D.P."/>
            <person name="Birol I."/>
            <person name="Jones S.J."/>
            <person name="Bohlmann J."/>
        </authorList>
    </citation>
    <scope>NUCLEOTIDE SEQUENCE</scope>
</reference>
<comment type="subcellular location">
    <subcellularLocation>
        <location evidence="1">Cell membrane</location>
        <topology evidence="1">Multi-pass membrane protein</topology>
    </subcellularLocation>
</comment>
<feature type="transmembrane region" description="Helical" evidence="9">
    <location>
        <begin position="295"/>
        <end position="313"/>
    </location>
</feature>
<protein>
    <recommendedName>
        <fullName evidence="10">Major facilitator superfamily (MFS) profile domain-containing protein</fullName>
    </recommendedName>
</protein>
<dbReference type="Gene3D" id="1.20.1250.20">
    <property type="entry name" value="MFS general substrate transporter like domains"/>
    <property type="match status" value="1"/>
</dbReference>
<keyword evidence="7 9" id="KW-0472">Membrane</keyword>
<dbReference type="RefSeq" id="XP_019758505.1">
    <property type="nucleotide sequence ID" value="XM_019902946.2"/>
</dbReference>
<dbReference type="AlphaFoldDB" id="A0AAR5PBQ9"/>
<keyword evidence="3" id="KW-1003">Cell membrane</keyword>
<dbReference type="PRINTS" id="PR00171">
    <property type="entry name" value="SUGRTRNSPORT"/>
</dbReference>
<evidence type="ECO:0000256" key="3">
    <source>
        <dbReference type="ARBA" id="ARBA00022475"/>
    </source>
</evidence>